<keyword evidence="1" id="KW-0472">Membrane</keyword>
<proteinExistence type="predicted"/>
<evidence type="ECO:0008006" key="4">
    <source>
        <dbReference type="Google" id="ProtNLM"/>
    </source>
</evidence>
<protein>
    <recommendedName>
        <fullName evidence="4">Type 4 fimbrial biogenesis protein PilX N-terminal domain-containing protein</fullName>
    </recommendedName>
</protein>
<accession>A0A0G0XI65</accession>
<dbReference type="EMBL" id="LCCC01000003">
    <property type="protein sequence ID" value="KKS24574.1"/>
    <property type="molecule type" value="Genomic_DNA"/>
</dbReference>
<comment type="caution">
    <text evidence="2">The sequence shown here is derived from an EMBL/GenBank/DDBJ whole genome shotgun (WGS) entry which is preliminary data.</text>
</comment>
<dbReference type="AlphaFoldDB" id="A0A0G0XI65"/>
<gene>
    <name evidence="2" type="ORF">UU82_C0003G0006</name>
</gene>
<dbReference type="Proteomes" id="UP000033949">
    <property type="component" value="Unassembled WGS sequence"/>
</dbReference>
<feature type="transmembrane region" description="Helical" evidence="1">
    <location>
        <begin position="12"/>
        <end position="36"/>
    </location>
</feature>
<keyword evidence="1" id="KW-0812">Transmembrane</keyword>
<evidence type="ECO:0000256" key="1">
    <source>
        <dbReference type="SAM" id="Phobius"/>
    </source>
</evidence>
<evidence type="ECO:0000313" key="3">
    <source>
        <dbReference type="Proteomes" id="UP000033949"/>
    </source>
</evidence>
<sequence>MIIKKIKKNRGFVILFAVTLSSILLAIALGVANIALKEIRFGTSAKDTNEAFFAADTGAECALNNDKPSSNSFVQSGGSGTVQCLGGNITLNGIFPSWNFVVSRLGNSELGCANVTVFKDNITKAPSIITTVTSKGYNIGDSGCLPSNPNRIEREIRVSY</sequence>
<reference evidence="2 3" key="1">
    <citation type="journal article" date="2015" name="Nature">
        <title>rRNA introns, odd ribosomes, and small enigmatic genomes across a large radiation of phyla.</title>
        <authorList>
            <person name="Brown C.T."/>
            <person name="Hug L.A."/>
            <person name="Thomas B.C."/>
            <person name="Sharon I."/>
            <person name="Castelle C.J."/>
            <person name="Singh A."/>
            <person name="Wilkins M.J."/>
            <person name="Williams K.H."/>
            <person name="Banfield J.F."/>
        </authorList>
    </citation>
    <scope>NUCLEOTIDE SEQUENCE [LARGE SCALE GENOMIC DNA]</scope>
</reference>
<name>A0A0G0XI65_9BACT</name>
<keyword evidence="1" id="KW-1133">Transmembrane helix</keyword>
<organism evidence="2 3">
    <name type="scientific">Candidatus Nomurabacteria bacterium GW2011_GWC2_41_8</name>
    <dbReference type="NCBI Taxonomy" id="1618755"/>
    <lineage>
        <taxon>Bacteria</taxon>
        <taxon>Candidatus Nomuraibacteriota</taxon>
    </lineage>
</organism>
<evidence type="ECO:0000313" key="2">
    <source>
        <dbReference type="EMBL" id="KKS24574.1"/>
    </source>
</evidence>